<dbReference type="Proteomes" id="UP000050872">
    <property type="component" value="Unassembled WGS sequence"/>
</dbReference>
<organism evidence="1 2">
    <name type="scientific">Companilactobacillus mindensis DSM 14500</name>
    <dbReference type="NCBI Taxonomy" id="1423770"/>
    <lineage>
        <taxon>Bacteria</taxon>
        <taxon>Bacillati</taxon>
        <taxon>Bacillota</taxon>
        <taxon>Bacilli</taxon>
        <taxon>Lactobacillales</taxon>
        <taxon>Lactobacillaceae</taxon>
        <taxon>Companilactobacillus</taxon>
    </lineage>
</organism>
<proteinExistence type="predicted"/>
<dbReference type="SUPFAM" id="SSF51126">
    <property type="entry name" value="Pectin lyase-like"/>
    <property type="match status" value="1"/>
</dbReference>
<name>A0A0R1QGW5_9LACO</name>
<evidence type="ECO:0000313" key="2">
    <source>
        <dbReference type="Proteomes" id="UP000050872"/>
    </source>
</evidence>
<comment type="caution">
    <text evidence="1">The sequence shown here is derived from an EMBL/GenBank/DDBJ whole genome shotgun (WGS) entry which is preliminary data.</text>
</comment>
<accession>A0A0R1QGW5</accession>
<dbReference type="PATRIC" id="fig|1423770.3.peg.275"/>
<gene>
    <name evidence="1" type="ORF">FD29_GL000274</name>
</gene>
<dbReference type="AlphaFoldDB" id="A0A0R1QGW5"/>
<evidence type="ECO:0000313" key="1">
    <source>
        <dbReference type="EMBL" id="KRL44045.1"/>
    </source>
</evidence>
<dbReference type="RefSeq" id="WP_057887975.1">
    <property type="nucleotide sequence ID" value="NZ_AZEZ01000061.1"/>
</dbReference>
<sequence>MTLIKVNTDKQLFNAVKNSATNDIIELESDSYFTDSPATLPITHSLTITGRSPKAKSTINATFIIGSKPTNQTILILKNLSVDFTGDNITTIALYDNSQLYCHNVIVSANNDSKFDTIYCRDSAISLDNSVVLTNEYNSVGMSLENSQMTAVNSDFNTLGLKNSTVYLKDCLVNEYVGVLNKSSLSFSGLAIDSRSTENISDLYVEDESDLRGNDLSFTAPNPSISITNSNFDNVNFLSDINKIDWFYDDDSKVLANGQEPRNSNI</sequence>
<evidence type="ECO:0008006" key="3">
    <source>
        <dbReference type="Google" id="ProtNLM"/>
    </source>
</evidence>
<dbReference type="InterPro" id="IPR011050">
    <property type="entry name" value="Pectin_lyase_fold/virulence"/>
</dbReference>
<reference evidence="1 2" key="1">
    <citation type="journal article" date="2015" name="Genome Announc.">
        <title>Expanding the biotechnology potential of lactobacilli through comparative genomics of 213 strains and associated genera.</title>
        <authorList>
            <person name="Sun Z."/>
            <person name="Harris H.M."/>
            <person name="McCann A."/>
            <person name="Guo C."/>
            <person name="Argimon S."/>
            <person name="Zhang W."/>
            <person name="Yang X."/>
            <person name="Jeffery I.B."/>
            <person name="Cooney J.C."/>
            <person name="Kagawa T.F."/>
            <person name="Liu W."/>
            <person name="Song Y."/>
            <person name="Salvetti E."/>
            <person name="Wrobel A."/>
            <person name="Rasinkangas P."/>
            <person name="Parkhill J."/>
            <person name="Rea M.C."/>
            <person name="O'Sullivan O."/>
            <person name="Ritari J."/>
            <person name="Douillard F.P."/>
            <person name="Paul Ross R."/>
            <person name="Yang R."/>
            <person name="Briner A.E."/>
            <person name="Felis G.E."/>
            <person name="de Vos W.M."/>
            <person name="Barrangou R."/>
            <person name="Klaenhammer T.R."/>
            <person name="Caufield P.W."/>
            <person name="Cui Y."/>
            <person name="Zhang H."/>
            <person name="O'Toole P.W."/>
        </authorList>
    </citation>
    <scope>NUCLEOTIDE SEQUENCE [LARGE SCALE GENOMIC DNA]</scope>
    <source>
        <strain evidence="1 2">DSM 14500</strain>
    </source>
</reference>
<keyword evidence="2" id="KW-1185">Reference proteome</keyword>
<dbReference type="EMBL" id="AZEZ01000061">
    <property type="protein sequence ID" value="KRL44045.1"/>
    <property type="molecule type" value="Genomic_DNA"/>
</dbReference>
<protein>
    <recommendedName>
        <fullName evidence="3">Periplasmic copper-binding protein NosD beta helix domain-containing protein</fullName>
    </recommendedName>
</protein>